<evidence type="ECO:0000313" key="2">
    <source>
        <dbReference type="EMBL" id="PFH47366.1"/>
    </source>
</evidence>
<reference evidence="2 3" key="1">
    <citation type="submission" date="2014-02" db="EMBL/GenBank/DDBJ databases">
        <title>Transposable element dynamics among asymbiotic and ectomycorrhizal Amanita fungi.</title>
        <authorList>
            <consortium name="DOE Joint Genome Institute"/>
            <person name="Hess J."/>
            <person name="Skrede I."/>
            <person name="Wolfe B."/>
            <person name="LaButti K."/>
            <person name="Ohm R.A."/>
            <person name="Grigoriev I.V."/>
            <person name="Pringle A."/>
        </authorList>
    </citation>
    <scope>NUCLEOTIDE SEQUENCE [LARGE SCALE GENOMIC DNA]</scope>
    <source>
        <strain evidence="2 3">SKay4041</strain>
    </source>
</reference>
<feature type="coiled-coil region" evidence="1">
    <location>
        <begin position="26"/>
        <end position="103"/>
    </location>
</feature>
<organism evidence="2 3">
    <name type="scientific">Amanita thiersii Skay4041</name>
    <dbReference type="NCBI Taxonomy" id="703135"/>
    <lineage>
        <taxon>Eukaryota</taxon>
        <taxon>Fungi</taxon>
        <taxon>Dikarya</taxon>
        <taxon>Basidiomycota</taxon>
        <taxon>Agaricomycotina</taxon>
        <taxon>Agaricomycetes</taxon>
        <taxon>Agaricomycetidae</taxon>
        <taxon>Agaricales</taxon>
        <taxon>Pluteineae</taxon>
        <taxon>Amanitaceae</taxon>
        <taxon>Amanita</taxon>
    </lineage>
</organism>
<name>A0A2A9NHZ2_9AGAR</name>
<dbReference type="EMBL" id="KZ302115">
    <property type="protein sequence ID" value="PFH47366.1"/>
    <property type="molecule type" value="Genomic_DNA"/>
</dbReference>
<dbReference type="Proteomes" id="UP000242287">
    <property type="component" value="Unassembled WGS sequence"/>
</dbReference>
<evidence type="ECO:0000313" key="3">
    <source>
        <dbReference type="Proteomes" id="UP000242287"/>
    </source>
</evidence>
<evidence type="ECO:0000256" key="1">
    <source>
        <dbReference type="SAM" id="Coils"/>
    </source>
</evidence>
<dbReference type="AlphaFoldDB" id="A0A2A9NHZ2"/>
<proteinExistence type="predicted"/>
<protein>
    <submittedName>
        <fullName evidence="2">Uncharacterized protein</fullName>
    </submittedName>
</protein>
<sequence>MTVPSLLGVVAASVMGIFCFRLSSSKDELQESRDALLSNNAELEERVKELEAEVERTKQKAENAYRDERAKTTAQMAKAASEIKGFQDRATKLQNDNEHLKSKHSKEVQYLRDELGTANHKQVELRKLVDMQASELSTAREFTFMVDNVAAADITRIVQELNAANFQAAMQFLSILPLEADDGSDVDHQFIDQLRDRATHAVGRRLIEIAAQSKETDESFLILAFQSVLAYICHSAITSWMYGSHNEAGLLNATYERIRDSEQQAVAGRWRALTNKQITSLAGRRTNDAIRRDIIWGLVGILIAVGWEVNPQSARAAVVAELDDAVEEIMGVISRISKAIREDFISEDLQVVCAAGGATYDPSTMEVEEGGMPKKGPKDKYVPKVLATSELGLASRTRNGGMQMILKSKVHLH</sequence>
<keyword evidence="3" id="KW-1185">Reference proteome</keyword>
<gene>
    <name evidence="2" type="ORF">AMATHDRAFT_6808</name>
</gene>
<dbReference type="STRING" id="703135.A0A2A9NHZ2"/>
<dbReference type="OrthoDB" id="3147752at2759"/>
<accession>A0A2A9NHZ2</accession>
<keyword evidence="1" id="KW-0175">Coiled coil</keyword>